<keyword evidence="2" id="KW-1185">Reference proteome</keyword>
<evidence type="ECO:0000313" key="1">
    <source>
        <dbReference type="EMBL" id="MEO1759664.1"/>
    </source>
</evidence>
<organism evidence="1 2">
    <name type="scientific">Paraburkholderia caribensis</name>
    <dbReference type="NCBI Taxonomy" id="75105"/>
    <lineage>
        <taxon>Bacteria</taxon>
        <taxon>Pseudomonadati</taxon>
        <taxon>Pseudomonadota</taxon>
        <taxon>Betaproteobacteria</taxon>
        <taxon>Burkholderiales</taxon>
        <taxon>Burkholderiaceae</taxon>
        <taxon>Paraburkholderia</taxon>
    </lineage>
</organism>
<reference evidence="1 2" key="1">
    <citation type="submission" date="2024-01" db="EMBL/GenBank/DDBJ databases">
        <title>The diversity of rhizobia nodulating Mimosa spp. in eleven states of Brazil covering several biomes is determined by host plant, location, and edaphic factors.</title>
        <authorList>
            <person name="Rouws L."/>
            <person name="Barauna A."/>
            <person name="Beukes C."/>
            <person name="De Faria S.M."/>
            <person name="Gross E."/>
            <person name="Dos Reis Junior F.B."/>
            <person name="Simon M."/>
            <person name="Maluk M."/>
            <person name="Odee D.W."/>
            <person name="Kenicer G."/>
            <person name="Young J.P.W."/>
            <person name="Reis V.M."/>
            <person name="Zilli J."/>
            <person name="James E.K."/>
        </authorList>
    </citation>
    <scope>NUCLEOTIDE SEQUENCE [LARGE SCALE GENOMIC DNA]</scope>
    <source>
        <strain evidence="1 2">JHI1651</strain>
    </source>
</reference>
<proteinExistence type="predicted"/>
<comment type="caution">
    <text evidence="1">The sequence shown here is derived from an EMBL/GenBank/DDBJ whole genome shotgun (WGS) entry which is preliminary data.</text>
</comment>
<name>A0ABV0E8F8_9BURK</name>
<dbReference type="RefSeq" id="WP_157686957.1">
    <property type="nucleotide sequence ID" value="NZ_JAKUCO010000091.1"/>
</dbReference>
<gene>
    <name evidence="1" type="ORF">VOI32_38075</name>
</gene>
<protein>
    <submittedName>
        <fullName evidence="1">Uncharacterized protein</fullName>
    </submittedName>
</protein>
<dbReference type="Proteomes" id="UP001462961">
    <property type="component" value="Unassembled WGS sequence"/>
</dbReference>
<evidence type="ECO:0000313" key="2">
    <source>
        <dbReference type="Proteomes" id="UP001462961"/>
    </source>
</evidence>
<sequence>MIQVVPGKLENLRFALPALCHIFDDDDGTAVRNGIARHFELAYASAYAALAL</sequence>
<accession>A0ABV0E8F8</accession>
<dbReference type="EMBL" id="JAYLVJ010000085">
    <property type="protein sequence ID" value="MEO1759664.1"/>
    <property type="molecule type" value="Genomic_DNA"/>
</dbReference>